<dbReference type="EnsemblFungi" id="EJT71602">
    <property type="protein sequence ID" value="EJT71602"/>
    <property type="gene ID" value="GGTG_10857"/>
</dbReference>
<reference evidence="2" key="3">
    <citation type="submission" date="2010-09" db="EMBL/GenBank/DDBJ databases">
        <title>Annotation of Gaeumannomyces graminis var. tritici R3-111a-1.</title>
        <authorList>
            <consortium name="The Broad Institute Genome Sequencing Platform"/>
            <person name="Ma L.-J."/>
            <person name="Dead R."/>
            <person name="Young S.K."/>
            <person name="Zeng Q."/>
            <person name="Gargeya S."/>
            <person name="Fitzgerald M."/>
            <person name="Haas B."/>
            <person name="Abouelleil A."/>
            <person name="Alvarado L."/>
            <person name="Arachchi H.M."/>
            <person name="Berlin A."/>
            <person name="Brown A."/>
            <person name="Chapman S.B."/>
            <person name="Chen Z."/>
            <person name="Dunbar C."/>
            <person name="Freedman E."/>
            <person name="Gearin G."/>
            <person name="Gellesch M."/>
            <person name="Goldberg J."/>
            <person name="Griggs A."/>
            <person name="Gujja S."/>
            <person name="Heiman D."/>
            <person name="Howarth C."/>
            <person name="Larson L."/>
            <person name="Lui A."/>
            <person name="MacDonald P.J.P."/>
            <person name="Mehta T."/>
            <person name="Montmayeur A."/>
            <person name="Murphy C."/>
            <person name="Neiman D."/>
            <person name="Pearson M."/>
            <person name="Priest M."/>
            <person name="Roberts A."/>
            <person name="Saif S."/>
            <person name="Shea T."/>
            <person name="Shenoy N."/>
            <person name="Sisk P."/>
            <person name="Stolte C."/>
            <person name="Sykes S."/>
            <person name="Yandava C."/>
            <person name="Wortman J."/>
            <person name="Nusbaum C."/>
            <person name="Birren B."/>
        </authorList>
    </citation>
    <scope>NUCLEOTIDE SEQUENCE</scope>
    <source>
        <strain evidence="2">R3-111a-1</strain>
    </source>
</reference>
<accession>J3PBI5</accession>
<keyword evidence="4" id="KW-1185">Reference proteome</keyword>
<protein>
    <submittedName>
        <fullName evidence="2 3">Uncharacterized protein</fullName>
    </submittedName>
</protein>
<dbReference type="GeneID" id="20351315"/>
<dbReference type="VEuPathDB" id="FungiDB:GGTG_10857"/>
<reference evidence="3" key="5">
    <citation type="submission" date="2018-04" db="UniProtKB">
        <authorList>
            <consortium name="EnsemblFungi"/>
        </authorList>
    </citation>
    <scope>IDENTIFICATION</scope>
    <source>
        <strain evidence="3">R3-111a-1</strain>
    </source>
</reference>
<gene>
    <name evidence="3" type="primary">20351315</name>
    <name evidence="2" type="ORF">GGTG_10857</name>
</gene>
<evidence type="ECO:0000313" key="2">
    <source>
        <dbReference type="EMBL" id="EJT71602.1"/>
    </source>
</evidence>
<name>J3PBI5_GAET3</name>
<feature type="compositionally biased region" description="Polar residues" evidence="1">
    <location>
        <begin position="108"/>
        <end position="117"/>
    </location>
</feature>
<dbReference type="Proteomes" id="UP000006039">
    <property type="component" value="Unassembled WGS sequence"/>
</dbReference>
<dbReference type="RefSeq" id="XP_009226999.1">
    <property type="nucleotide sequence ID" value="XM_009228735.1"/>
</dbReference>
<proteinExistence type="predicted"/>
<dbReference type="AlphaFoldDB" id="J3PBI5"/>
<evidence type="ECO:0000313" key="3">
    <source>
        <dbReference type="EnsemblFungi" id="EJT71602"/>
    </source>
</evidence>
<reference evidence="4" key="1">
    <citation type="submission" date="2010-07" db="EMBL/GenBank/DDBJ databases">
        <title>The genome sequence of Gaeumannomyces graminis var. tritici strain R3-111a-1.</title>
        <authorList>
            <consortium name="The Broad Institute Genome Sequencing Platform"/>
            <person name="Ma L.-J."/>
            <person name="Dead R."/>
            <person name="Young S."/>
            <person name="Zeng Q."/>
            <person name="Koehrsen M."/>
            <person name="Alvarado L."/>
            <person name="Berlin A."/>
            <person name="Chapman S.B."/>
            <person name="Chen Z."/>
            <person name="Freedman E."/>
            <person name="Gellesch M."/>
            <person name="Goldberg J."/>
            <person name="Griggs A."/>
            <person name="Gujja S."/>
            <person name="Heilman E.R."/>
            <person name="Heiman D."/>
            <person name="Hepburn T."/>
            <person name="Howarth C."/>
            <person name="Jen D."/>
            <person name="Larson L."/>
            <person name="Mehta T."/>
            <person name="Neiman D."/>
            <person name="Pearson M."/>
            <person name="Roberts A."/>
            <person name="Saif S."/>
            <person name="Shea T."/>
            <person name="Shenoy N."/>
            <person name="Sisk P."/>
            <person name="Stolte C."/>
            <person name="Sykes S."/>
            <person name="Walk T."/>
            <person name="White J."/>
            <person name="Yandava C."/>
            <person name="Haas B."/>
            <person name="Nusbaum C."/>
            <person name="Birren B."/>
        </authorList>
    </citation>
    <scope>NUCLEOTIDE SEQUENCE [LARGE SCALE GENOMIC DNA]</scope>
    <source>
        <strain evidence="4">R3-111a-1</strain>
    </source>
</reference>
<sequence length="117" mass="12412">MHRHGRRGRRKDWQETRPLPGASEATRVSSSIVSRETKSGPDTASLLIATVEPSTIASRPTGRASETRDDPSAALCAAPAASLKLPAATTRPPSGAARPLQNGRRQGDNSLIRSSYP</sequence>
<evidence type="ECO:0000256" key="1">
    <source>
        <dbReference type="SAM" id="MobiDB-lite"/>
    </source>
</evidence>
<organism evidence="2">
    <name type="scientific">Gaeumannomyces tritici (strain R3-111a-1)</name>
    <name type="common">Wheat and barley take-all root rot fungus</name>
    <name type="synonym">Gaeumannomyces graminis var. tritici</name>
    <dbReference type="NCBI Taxonomy" id="644352"/>
    <lineage>
        <taxon>Eukaryota</taxon>
        <taxon>Fungi</taxon>
        <taxon>Dikarya</taxon>
        <taxon>Ascomycota</taxon>
        <taxon>Pezizomycotina</taxon>
        <taxon>Sordariomycetes</taxon>
        <taxon>Sordariomycetidae</taxon>
        <taxon>Magnaporthales</taxon>
        <taxon>Magnaporthaceae</taxon>
        <taxon>Gaeumannomyces</taxon>
    </lineage>
</organism>
<reference evidence="3" key="4">
    <citation type="journal article" date="2015" name="G3 (Bethesda)">
        <title>Genome sequences of three phytopathogenic species of the Magnaporthaceae family of fungi.</title>
        <authorList>
            <person name="Okagaki L.H."/>
            <person name="Nunes C.C."/>
            <person name="Sailsbery J."/>
            <person name="Clay B."/>
            <person name="Brown D."/>
            <person name="John T."/>
            <person name="Oh Y."/>
            <person name="Young N."/>
            <person name="Fitzgerald M."/>
            <person name="Haas B.J."/>
            <person name="Zeng Q."/>
            <person name="Young S."/>
            <person name="Adiconis X."/>
            <person name="Fan L."/>
            <person name="Levin J.Z."/>
            <person name="Mitchell T.K."/>
            <person name="Okubara P.A."/>
            <person name="Farman M.L."/>
            <person name="Kohn L.M."/>
            <person name="Birren B."/>
            <person name="Ma L.-J."/>
            <person name="Dean R.A."/>
        </authorList>
    </citation>
    <scope>NUCLEOTIDE SEQUENCE</scope>
    <source>
        <strain evidence="3">R3-111a-1</strain>
    </source>
</reference>
<evidence type="ECO:0000313" key="4">
    <source>
        <dbReference type="Proteomes" id="UP000006039"/>
    </source>
</evidence>
<dbReference type="EMBL" id="GL385400">
    <property type="protein sequence ID" value="EJT71602.1"/>
    <property type="molecule type" value="Genomic_DNA"/>
</dbReference>
<feature type="compositionally biased region" description="Basic residues" evidence="1">
    <location>
        <begin position="1"/>
        <end position="10"/>
    </location>
</feature>
<dbReference type="HOGENOM" id="CLU_2084990_0_0_1"/>
<reference evidence="2" key="2">
    <citation type="submission" date="2010-07" db="EMBL/GenBank/DDBJ databases">
        <authorList>
            <consortium name="The Broad Institute Genome Sequencing Platform"/>
            <consortium name="Broad Institute Genome Sequencing Center for Infectious Disease"/>
            <person name="Ma L.-J."/>
            <person name="Dead R."/>
            <person name="Young S."/>
            <person name="Zeng Q."/>
            <person name="Koehrsen M."/>
            <person name="Alvarado L."/>
            <person name="Berlin A."/>
            <person name="Chapman S.B."/>
            <person name="Chen Z."/>
            <person name="Freedman E."/>
            <person name="Gellesch M."/>
            <person name="Goldberg J."/>
            <person name="Griggs A."/>
            <person name="Gujja S."/>
            <person name="Heilman E.R."/>
            <person name="Heiman D."/>
            <person name="Hepburn T."/>
            <person name="Howarth C."/>
            <person name="Jen D."/>
            <person name="Larson L."/>
            <person name="Mehta T."/>
            <person name="Neiman D."/>
            <person name="Pearson M."/>
            <person name="Roberts A."/>
            <person name="Saif S."/>
            <person name="Shea T."/>
            <person name="Shenoy N."/>
            <person name="Sisk P."/>
            <person name="Stolte C."/>
            <person name="Sykes S."/>
            <person name="Walk T."/>
            <person name="White J."/>
            <person name="Yandava C."/>
            <person name="Haas B."/>
            <person name="Nusbaum C."/>
            <person name="Birren B."/>
        </authorList>
    </citation>
    <scope>NUCLEOTIDE SEQUENCE</scope>
    <source>
        <strain evidence="2">R3-111a-1</strain>
    </source>
</reference>
<feature type="compositionally biased region" description="Low complexity" evidence="1">
    <location>
        <begin position="72"/>
        <end position="88"/>
    </location>
</feature>
<feature type="region of interest" description="Disordered" evidence="1">
    <location>
        <begin position="1"/>
        <end position="117"/>
    </location>
</feature>